<protein>
    <submittedName>
        <fullName evidence="1">Uncharacterized protein</fullName>
    </submittedName>
</protein>
<organismHost>
    <name type="scientific">Cafeteria roenbergensis</name>
    <name type="common">Marine flagellate</name>
    <dbReference type="NCBI Taxonomy" id="33653"/>
</organismHost>
<evidence type="ECO:0000313" key="2">
    <source>
        <dbReference type="Proteomes" id="UP000029781"/>
    </source>
</evidence>
<keyword evidence="2" id="KW-1185">Reference proteome</keyword>
<sequence>MLGLNPVHTTYLLMQTSHVKNSISDDHAQLFFDARQLTGTLAAGKVPSPKVVELDEIEVDTRETFDAIGRAIGPTMMGHVDIPAPLCDGKSEYMFDDDHIVDVPGVVAVVDVPSDDGVPATHAVATSSSPVYAVVPDIKSEFSTRDIDSLMMTLKPDECVRETVHSFIVRLVRDVEMNKTTDLKKYIIYITTLSVNHIHHFNGYINCVLQWLYNVFPSKKNIIDEIDI</sequence>
<dbReference type="GeneID" id="9887558"/>
<dbReference type="RefSeq" id="YP_003969788.1">
    <property type="nucleotide sequence ID" value="NC_014637.1"/>
</dbReference>
<name>E3T4S6_CROVB</name>
<dbReference type="KEGG" id="vg:9887558"/>
<dbReference type="Proteomes" id="UP000029781">
    <property type="component" value="Segment"/>
</dbReference>
<evidence type="ECO:0000313" key="1">
    <source>
        <dbReference type="EMBL" id="ADO67189.1"/>
    </source>
</evidence>
<reference evidence="1 2" key="1">
    <citation type="journal article" date="2010" name="Proc. Natl. Acad. Sci. U.S.A.">
        <title>Giant virus with a remarkable complement of genes infects marine zooplankton.</title>
        <authorList>
            <person name="Fischer M.G."/>
            <person name="Allen M.J."/>
            <person name="Wilson W.H."/>
            <person name="Suttle C.A."/>
        </authorList>
    </citation>
    <scope>NUCLEOTIDE SEQUENCE [LARGE SCALE GENOMIC DNA]</scope>
    <source>
        <strain evidence="1 2">BV-PW1</strain>
    </source>
</reference>
<proteinExistence type="predicted"/>
<dbReference type="EMBL" id="GU244497">
    <property type="protein sequence ID" value="ADO67189.1"/>
    <property type="molecule type" value="Genomic_DNA"/>
</dbReference>
<organism evidence="1 2">
    <name type="scientific">Cafeteria roenbergensis virus (strain BV-PW1)</name>
    <name type="common">CroV</name>
    <dbReference type="NCBI Taxonomy" id="693272"/>
    <lineage>
        <taxon>Viruses</taxon>
        <taxon>Varidnaviria</taxon>
        <taxon>Bamfordvirae</taxon>
        <taxon>Nucleocytoviricota</taxon>
        <taxon>Megaviricetes</taxon>
        <taxon>Imitervirales</taxon>
        <taxon>Mimiviridae</taxon>
        <taxon>Aliimimivirinae</taxon>
        <taxon>Rheavirus</taxon>
        <taxon>Rheavirus sinusmexicani</taxon>
    </lineage>
</organism>
<gene>
    <name evidence="1" type="ORF">crov156</name>
</gene>
<accession>E3T4S6</accession>